<gene>
    <name evidence="6" type="ORF">H0A68_14315</name>
</gene>
<accession>A0A853FED5</accession>
<dbReference type="Proteomes" id="UP000580517">
    <property type="component" value="Unassembled WGS sequence"/>
</dbReference>
<dbReference type="PIRSF" id="PIRSF002741">
    <property type="entry name" value="MppA"/>
    <property type="match status" value="1"/>
</dbReference>
<feature type="signal peptide" evidence="4">
    <location>
        <begin position="1"/>
        <end position="28"/>
    </location>
</feature>
<evidence type="ECO:0000313" key="7">
    <source>
        <dbReference type="Proteomes" id="UP000580517"/>
    </source>
</evidence>
<evidence type="ECO:0000259" key="5">
    <source>
        <dbReference type="Pfam" id="PF00496"/>
    </source>
</evidence>
<dbReference type="GO" id="GO:0030288">
    <property type="term" value="C:outer membrane-bounded periplasmic space"/>
    <property type="evidence" value="ECO:0007669"/>
    <property type="project" value="UniProtKB-ARBA"/>
</dbReference>
<dbReference type="Pfam" id="PF00496">
    <property type="entry name" value="SBP_bac_5"/>
    <property type="match status" value="1"/>
</dbReference>
<sequence length="529" mass="57585">MTLKLTGRAALASALAAVCMASAGFVQARDLTIGLRTEPSSMDPQFHSLTPNTQLSETLFDPLVRTDKNAKPVACLAESWTVDGNVWTFKLRKDAKFSDGTPLTADDVLFTYDRVPKVPNSPSSYALYLSTVDKVEAVDPHTVRITTKGPSPVLLANLSLVPIMSKKAASGPAPEGKTTTELNRGDGLVGSGPYKFVSWKRGAEIVFARNEHYWGEKPDWDKIIYRPITNSAARVAALLAGDVDVIEDPPTDDLARLKSDANLHIQETPSVRVIYLALNQGDEPPKGMSGTDGKNPLQDKRVREALSLAIDRDAIVKRIMDGVGLPAGNLLPYPAFGTSKEHAKAEPSDVEKAKKLLADAGYAKGFTLSLGSPDGRYTNDKRIAQAVAAMWARIGIKANVETMAPSVFFKKRNTYEFSTYLAGWSASSGEMINPLKSLVVTKDPEAGLGTTNWSKYSNPDMDKLVLEASQTLDDDKRSELLQKASGLVMDDYGILPLQFELSVWAMKKDLRYEGRADQMTLAQDITLAK</sequence>
<evidence type="ECO:0000313" key="6">
    <source>
        <dbReference type="EMBL" id="NYT38058.1"/>
    </source>
</evidence>
<evidence type="ECO:0000256" key="2">
    <source>
        <dbReference type="ARBA" id="ARBA00022448"/>
    </source>
</evidence>
<feature type="domain" description="Solute-binding protein family 5" evidence="5">
    <location>
        <begin position="71"/>
        <end position="438"/>
    </location>
</feature>
<keyword evidence="2" id="KW-0813">Transport</keyword>
<keyword evidence="3 4" id="KW-0732">Signal</keyword>
<protein>
    <submittedName>
        <fullName evidence="6">ABC transporter substrate-binding protein</fullName>
    </submittedName>
</protein>
<dbReference type="InterPro" id="IPR000914">
    <property type="entry name" value="SBP_5_dom"/>
</dbReference>
<name>A0A853FED5_9BURK</name>
<dbReference type="CDD" id="cd08498">
    <property type="entry name" value="PBP2_NikA_DppA_OppA_like_2"/>
    <property type="match status" value="1"/>
</dbReference>
<dbReference type="InterPro" id="IPR030678">
    <property type="entry name" value="Peptide/Ni-bd"/>
</dbReference>
<dbReference type="EMBL" id="JACCEW010000004">
    <property type="protein sequence ID" value="NYT38058.1"/>
    <property type="molecule type" value="Genomic_DNA"/>
</dbReference>
<comment type="caution">
    <text evidence="6">The sequence shown here is derived from an EMBL/GenBank/DDBJ whole genome shotgun (WGS) entry which is preliminary data.</text>
</comment>
<dbReference type="GO" id="GO:1904680">
    <property type="term" value="F:peptide transmembrane transporter activity"/>
    <property type="evidence" value="ECO:0007669"/>
    <property type="project" value="TreeGrafter"/>
</dbReference>
<dbReference type="PANTHER" id="PTHR30290:SF9">
    <property type="entry name" value="OLIGOPEPTIDE-BINDING PROTEIN APPA"/>
    <property type="match status" value="1"/>
</dbReference>
<dbReference type="Gene3D" id="3.40.190.10">
    <property type="entry name" value="Periplasmic binding protein-like II"/>
    <property type="match status" value="1"/>
</dbReference>
<dbReference type="AlphaFoldDB" id="A0A853FED5"/>
<dbReference type="Gene3D" id="3.10.105.10">
    <property type="entry name" value="Dipeptide-binding Protein, Domain 3"/>
    <property type="match status" value="1"/>
</dbReference>
<dbReference type="SUPFAM" id="SSF53850">
    <property type="entry name" value="Periplasmic binding protein-like II"/>
    <property type="match status" value="1"/>
</dbReference>
<proteinExistence type="inferred from homology"/>
<evidence type="ECO:0000256" key="1">
    <source>
        <dbReference type="ARBA" id="ARBA00005695"/>
    </source>
</evidence>
<dbReference type="PANTHER" id="PTHR30290">
    <property type="entry name" value="PERIPLASMIC BINDING COMPONENT OF ABC TRANSPORTER"/>
    <property type="match status" value="1"/>
</dbReference>
<keyword evidence="7" id="KW-1185">Reference proteome</keyword>
<dbReference type="InterPro" id="IPR039424">
    <property type="entry name" value="SBP_5"/>
</dbReference>
<dbReference type="Gene3D" id="3.90.76.10">
    <property type="entry name" value="Dipeptide-binding Protein, Domain 1"/>
    <property type="match status" value="1"/>
</dbReference>
<comment type="similarity">
    <text evidence="1">Belongs to the bacterial solute-binding protein 5 family.</text>
</comment>
<evidence type="ECO:0000256" key="3">
    <source>
        <dbReference type="ARBA" id="ARBA00022729"/>
    </source>
</evidence>
<dbReference type="GO" id="GO:0015833">
    <property type="term" value="P:peptide transport"/>
    <property type="evidence" value="ECO:0007669"/>
    <property type="project" value="TreeGrafter"/>
</dbReference>
<organism evidence="6 7">
    <name type="scientific">Allopusillimonas soli</name>
    <dbReference type="NCBI Taxonomy" id="659016"/>
    <lineage>
        <taxon>Bacteria</taxon>
        <taxon>Pseudomonadati</taxon>
        <taxon>Pseudomonadota</taxon>
        <taxon>Betaproteobacteria</taxon>
        <taxon>Burkholderiales</taxon>
        <taxon>Alcaligenaceae</taxon>
        <taxon>Allopusillimonas</taxon>
    </lineage>
</organism>
<reference evidence="6 7" key="1">
    <citation type="submission" date="2020-07" db="EMBL/GenBank/DDBJ databases">
        <title>Taxonomic revisions and descriptions of new bacterial species based on genomic comparisons in the high-G+C-content subgroup of the family Alcaligenaceae.</title>
        <authorList>
            <person name="Szabo A."/>
            <person name="Felfoldi T."/>
        </authorList>
    </citation>
    <scope>NUCLEOTIDE SEQUENCE [LARGE SCALE GENOMIC DNA]</scope>
    <source>
        <strain evidence="6 7">DSM 25264</strain>
    </source>
</reference>
<evidence type="ECO:0000256" key="4">
    <source>
        <dbReference type="SAM" id="SignalP"/>
    </source>
</evidence>
<dbReference type="OrthoDB" id="9801799at2"/>
<dbReference type="GO" id="GO:0043190">
    <property type="term" value="C:ATP-binding cassette (ABC) transporter complex"/>
    <property type="evidence" value="ECO:0007669"/>
    <property type="project" value="InterPro"/>
</dbReference>
<feature type="chain" id="PRO_5032553663" evidence="4">
    <location>
        <begin position="29"/>
        <end position="529"/>
    </location>
</feature>